<gene>
    <name evidence="2" type="ordered locus">Os08g0474300</name>
    <name evidence="2" type="ORF">OSNPB_080474300</name>
</gene>
<protein>
    <submittedName>
        <fullName evidence="2">Os08g0474300 protein</fullName>
    </submittedName>
</protein>
<dbReference type="EMBL" id="AP014964">
    <property type="protein sequence ID" value="BAT05867.1"/>
    <property type="molecule type" value="Genomic_DNA"/>
</dbReference>
<dbReference type="AlphaFoldDB" id="A0A0P0XGQ3"/>
<organism evidence="2 3">
    <name type="scientific">Oryza sativa subsp. japonica</name>
    <name type="common">Rice</name>
    <dbReference type="NCBI Taxonomy" id="39947"/>
    <lineage>
        <taxon>Eukaryota</taxon>
        <taxon>Viridiplantae</taxon>
        <taxon>Streptophyta</taxon>
        <taxon>Embryophyta</taxon>
        <taxon>Tracheophyta</taxon>
        <taxon>Spermatophyta</taxon>
        <taxon>Magnoliopsida</taxon>
        <taxon>Liliopsida</taxon>
        <taxon>Poales</taxon>
        <taxon>Poaceae</taxon>
        <taxon>BOP clade</taxon>
        <taxon>Oryzoideae</taxon>
        <taxon>Oryzeae</taxon>
        <taxon>Oryzinae</taxon>
        <taxon>Oryza</taxon>
        <taxon>Oryza sativa</taxon>
    </lineage>
</organism>
<reference evidence="3" key="1">
    <citation type="journal article" date="2005" name="Nature">
        <title>The map-based sequence of the rice genome.</title>
        <authorList>
            <consortium name="International rice genome sequencing project (IRGSP)"/>
            <person name="Matsumoto T."/>
            <person name="Wu J."/>
            <person name="Kanamori H."/>
            <person name="Katayose Y."/>
            <person name="Fujisawa M."/>
            <person name="Namiki N."/>
            <person name="Mizuno H."/>
            <person name="Yamamoto K."/>
            <person name="Antonio B.A."/>
            <person name="Baba T."/>
            <person name="Sakata K."/>
            <person name="Nagamura Y."/>
            <person name="Aoki H."/>
            <person name="Arikawa K."/>
            <person name="Arita K."/>
            <person name="Bito T."/>
            <person name="Chiden Y."/>
            <person name="Fujitsuka N."/>
            <person name="Fukunaka R."/>
            <person name="Hamada M."/>
            <person name="Harada C."/>
            <person name="Hayashi A."/>
            <person name="Hijishita S."/>
            <person name="Honda M."/>
            <person name="Hosokawa S."/>
            <person name="Ichikawa Y."/>
            <person name="Idonuma A."/>
            <person name="Iijima M."/>
            <person name="Ikeda M."/>
            <person name="Ikeno M."/>
            <person name="Ito K."/>
            <person name="Ito S."/>
            <person name="Ito T."/>
            <person name="Ito Y."/>
            <person name="Ito Y."/>
            <person name="Iwabuchi A."/>
            <person name="Kamiya K."/>
            <person name="Karasawa W."/>
            <person name="Kurita K."/>
            <person name="Katagiri S."/>
            <person name="Kikuta A."/>
            <person name="Kobayashi H."/>
            <person name="Kobayashi N."/>
            <person name="Machita K."/>
            <person name="Maehara T."/>
            <person name="Masukawa M."/>
            <person name="Mizubayashi T."/>
            <person name="Mukai Y."/>
            <person name="Nagasaki H."/>
            <person name="Nagata Y."/>
            <person name="Naito S."/>
            <person name="Nakashima M."/>
            <person name="Nakama Y."/>
            <person name="Nakamichi Y."/>
            <person name="Nakamura M."/>
            <person name="Meguro A."/>
            <person name="Negishi M."/>
            <person name="Ohta I."/>
            <person name="Ohta T."/>
            <person name="Okamoto M."/>
            <person name="Ono N."/>
            <person name="Saji S."/>
            <person name="Sakaguchi M."/>
            <person name="Sakai K."/>
            <person name="Shibata M."/>
            <person name="Shimokawa T."/>
            <person name="Song J."/>
            <person name="Takazaki Y."/>
            <person name="Terasawa K."/>
            <person name="Tsugane M."/>
            <person name="Tsuji K."/>
            <person name="Ueda S."/>
            <person name="Waki K."/>
            <person name="Yamagata H."/>
            <person name="Yamamoto M."/>
            <person name="Yamamoto S."/>
            <person name="Yamane H."/>
            <person name="Yoshiki S."/>
            <person name="Yoshihara R."/>
            <person name="Yukawa K."/>
            <person name="Zhong H."/>
            <person name="Yano M."/>
            <person name="Yuan Q."/>
            <person name="Ouyang S."/>
            <person name="Liu J."/>
            <person name="Jones K.M."/>
            <person name="Gansberger K."/>
            <person name="Moffat K."/>
            <person name="Hill J."/>
            <person name="Bera J."/>
            <person name="Fadrosh D."/>
            <person name="Jin S."/>
            <person name="Johri S."/>
            <person name="Kim M."/>
            <person name="Overton L."/>
            <person name="Reardon M."/>
            <person name="Tsitrin T."/>
            <person name="Vuong H."/>
            <person name="Weaver B."/>
            <person name="Ciecko A."/>
            <person name="Tallon L."/>
            <person name="Jackson J."/>
            <person name="Pai G."/>
            <person name="Aken S.V."/>
            <person name="Utterback T."/>
            <person name="Reidmuller S."/>
            <person name="Feldblyum T."/>
            <person name="Hsiao J."/>
            <person name="Zismann V."/>
            <person name="Iobst S."/>
            <person name="de Vazeille A.R."/>
            <person name="Buell C.R."/>
            <person name="Ying K."/>
            <person name="Li Y."/>
            <person name="Lu T."/>
            <person name="Huang Y."/>
            <person name="Zhao Q."/>
            <person name="Feng Q."/>
            <person name="Zhang L."/>
            <person name="Zhu J."/>
            <person name="Weng Q."/>
            <person name="Mu J."/>
            <person name="Lu Y."/>
            <person name="Fan D."/>
            <person name="Liu Y."/>
            <person name="Guan J."/>
            <person name="Zhang Y."/>
            <person name="Yu S."/>
            <person name="Liu X."/>
            <person name="Zhang Y."/>
            <person name="Hong G."/>
            <person name="Han B."/>
            <person name="Choisne N."/>
            <person name="Demange N."/>
            <person name="Orjeda G."/>
            <person name="Samain S."/>
            <person name="Cattolico L."/>
            <person name="Pelletier E."/>
            <person name="Couloux A."/>
            <person name="Segurens B."/>
            <person name="Wincker P."/>
            <person name="D'Hont A."/>
            <person name="Scarpelli C."/>
            <person name="Weissenbach J."/>
            <person name="Salanoubat M."/>
            <person name="Quetier F."/>
            <person name="Yu Y."/>
            <person name="Kim H.R."/>
            <person name="Rambo T."/>
            <person name="Currie J."/>
            <person name="Collura K."/>
            <person name="Luo M."/>
            <person name="Yang T."/>
            <person name="Ammiraju J.S.S."/>
            <person name="Engler F."/>
            <person name="Soderlund C."/>
            <person name="Wing R.A."/>
            <person name="Palmer L.E."/>
            <person name="de la Bastide M."/>
            <person name="Spiegel L."/>
            <person name="Nascimento L."/>
            <person name="Zutavern T."/>
            <person name="O'Shaughnessy A."/>
            <person name="Dike S."/>
            <person name="Dedhia N."/>
            <person name="Preston R."/>
            <person name="Balija V."/>
            <person name="McCombie W.R."/>
            <person name="Chow T."/>
            <person name="Chen H."/>
            <person name="Chung M."/>
            <person name="Chen C."/>
            <person name="Shaw J."/>
            <person name="Wu H."/>
            <person name="Hsiao K."/>
            <person name="Chao Y."/>
            <person name="Chu M."/>
            <person name="Cheng C."/>
            <person name="Hour A."/>
            <person name="Lee P."/>
            <person name="Lin S."/>
            <person name="Lin Y."/>
            <person name="Liou J."/>
            <person name="Liu S."/>
            <person name="Hsing Y."/>
            <person name="Raghuvanshi S."/>
            <person name="Mohanty A."/>
            <person name="Bharti A.K."/>
            <person name="Gaur A."/>
            <person name="Gupta V."/>
            <person name="Kumar D."/>
            <person name="Ravi V."/>
            <person name="Vij S."/>
            <person name="Kapur A."/>
            <person name="Khurana P."/>
            <person name="Khurana P."/>
            <person name="Khurana J.P."/>
            <person name="Tyagi A.K."/>
            <person name="Gaikwad K."/>
            <person name="Singh A."/>
            <person name="Dalal V."/>
            <person name="Srivastava S."/>
            <person name="Dixit A."/>
            <person name="Pal A.K."/>
            <person name="Ghazi I.A."/>
            <person name="Yadav M."/>
            <person name="Pandit A."/>
            <person name="Bhargava A."/>
            <person name="Sureshbabu K."/>
            <person name="Batra K."/>
            <person name="Sharma T.R."/>
            <person name="Mohapatra T."/>
            <person name="Singh N.K."/>
            <person name="Messing J."/>
            <person name="Nelson A.B."/>
            <person name="Fuks G."/>
            <person name="Kavchok S."/>
            <person name="Keizer G."/>
            <person name="Linton E."/>
            <person name="Llaca V."/>
            <person name="Song R."/>
            <person name="Tanyolac B."/>
            <person name="Young S."/>
            <person name="Ho-Il K."/>
            <person name="Hahn J.H."/>
            <person name="Sangsakoo G."/>
            <person name="Vanavichit A."/>
            <person name="de Mattos Luiz.A.T."/>
            <person name="Zimmer P.D."/>
            <person name="Malone G."/>
            <person name="Dellagostin O."/>
            <person name="de Oliveira A.C."/>
            <person name="Bevan M."/>
            <person name="Bancroft I."/>
            <person name="Minx P."/>
            <person name="Cordum H."/>
            <person name="Wilson R."/>
            <person name="Cheng Z."/>
            <person name="Jin W."/>
            <person name="Jiang J."/>
            <person name="Leong S.A."/>
            <person name="Iwama H."/>
            <person name="Gojobori T."/>
            <person name="Itoh T."/>
            <person name="Niimura Y."/>
            <person name="Fujii Y."/>
            <person name="Habara T."/>
            <person name="Sakai H."/>
            <person name="Sato Y."/>
            <person name="Wilson G."/>
            <person name="Kumar K."/>
            <person name="McCouch S."/>
            <person name="Juretic N."/>
            <person name="Hoen D."/>
            <person name="Wright S."/>
            <person name="Bruskiewich R."/>
            <person name="Bureau T."/>
            <person name="Miyao A."/>
            <person name="Hirochika H."/>
            <person name="Nishikawa T."/>
            <person name="Kadowaki K."/>
            <person name="Sugiura M."/>
            <person name="Burr B."/>
            <person name="Sasaki T."/>
        </authorList>
    </citation>
    <scope>NUCLEOTIDE SEQUENCE [LARGE SCALE GENOMIC DNA]</scope>
    <source>
        <strain evidence="3">cv. Nipponbare</strain>
    </source>
</reference>
<sequence length="98" mass="10574">MTSTVVAPTPSPHTPKTQQQQLPPVAAMGNSNLGFGLTSFNHTGTATSSFPPNPVSGQMAPCGEGDRHVLMQEPRLQHHLLYETMEPVTHVGYVGRWP</sequence>
<dbReference type="InParanoid" id="A0A0P0XGQ3"/>
<feature type="region of interest" description="Disordered" evidence="1">
    <location>
        <begin position="1"/>
        <end position="65"/>
    </location>
</feature>
<dbReference type="PaxDb" id="39947-A0A0P0XGQ3"/>
<evidence type="ECO:0000256" key="1">
    <source>
        <dbReference type="SAM" id="MobiDB-lite"/>
    </source>
</evidence>
<accession>A0A0P0XGQ3</accession>
<name>A0A0P0XGQ3_ORYSJ</name>
<keyword evidence="3" id="KW-1185">Reference proteome</keyword>
<feature type="compositionally biased region" description="Polar residues" evidence="1">
    <location>
        <begin position="29"/>
        <end position="50"/>
    </location>
</feature>
<reference evidence="2 3" key="3">
    <citation type="journal article" date="2013" name="Rice">
        <title>Improvement of the Oryza sativa Nipponbare reference genome using next generation sequence and optical map data.</title>
        <authorList>
            <person name="Kawahara Y."/>
            <person name="de la Bastide M."/>
            <person name="Hamilton J.P."/>
            <person name="Kanamori H."/>
            <person name="McCombie W.R."/>
            <person name="Ouyang S."/>
            <person name="Schwartz D.C."/>
            <person name="Tanaka T."/>
            <person name="Wu J."/>
            <person name="Zhou S."/>
            <person name="Childs K.L."/>
            <person name="Davidson R.M."/>
            <person name="Lin H."/>
            <person name="Quesada-Ocampo L."/>
            <person name="Vaillancourt B."/>
            <person name="Sakai H."/>
            <person name="Lee S.S."/>
            <person name="Kim J."/>
            <person name="Numa H."/>
            <person name="Itoh T."/>
            <person name="Buell C.R."/>
            <person name="Matsumoto T."/>
        </authorList>
    </citation>
    <scope>NUCLEOTIDE SEQUENCE [LARGE SCALE GENOMIC DNA]</scope>
    <source>
        <strain evidence="3">cv. Nipponbare</strain>
    </source>
</reference>
<evidence type="ECO:0000313" key="3">
    <source>
        <dbReference type="Proteomes" id="UP000059680"/>
    </source>
</evidence>
<proteinExistence type="predicted"/>
<evidence type="ECO:0000313" key="2">
    <source>
        <dbReference type="EMBL" id="BAT05867.1"/>
    </source>
</evidence>
<dbReference type="Proteomes" id="UP000059680">
    <property type="component" value="Chromosome 8"/>
</dbReference>
<reference evidence="2 3" key="2">
    <citation type="journal article" date="2013" name="Plant Cell Physiol.">
        <title>Rice Annotation Project Database (RAP-DB): an integrative and interactive database for rice genomics.</title>
        <authorList>
            <person name="Sakai H."/>
            <person name="Lee S.S."/>
            <person name="Tanaka T."/>
            <person name="Numa H."/>
            <person name="Kim J."/>
            <person name="Kawahara Y."/>
            <person name="Wakimoto H."/>
            <person name="Yang C.C."/>
            <person name="Iwamoto M."/>
            <person name="Abe T."/>
            <person name="Yamada Y."/>
            <person name="Muto A."/>
            <person name="Inokuchi H."/>
            <person name="Ikemura T."/>
            <person name="Matsumoto T."/>
            <person name="Sasaki T."/>
            <person name="Itoh T."/>
        </authorList>
    </citation>
    <scope>NUCLEOTIDE SEQUENCE [LARGE SCALE GENOMIC DNA]</scope>
    <source>
        <strain evidence="3">cv. Nipponbare</strain>
    </source>
</reference>